<evidence type="ECO:0000313" key="1">
    <source>
        <dbReference type="EMBL" id="MDH2134725.1"/>
    </source>
</evidence>
<reference evidence="1" key="1">
    <citation type="submission" date="2022-09" db="EMBL/GenBank/DDBJ databases">
        <title>Intensive care unit water sources are persistently colonized with multi-drug resistant bacteria and are the site of extensive horizontal gene transfer of antibiotic resistance genes.</title>
        <authorList>
            <person name="Diorio-Toth L."/>
        </authorList>
    </citation>
    <scope>NUCLEOTIDE SEQUENCE</scope>
    <source>
        <strain evidence="1">GD03659</strain>
    </source>
</reference>
<organism evidence="1 2">
    <name type="scientific">Sphingobium yanoikuyae</name>
    <name type="common">Sphingomonas yanoikuyae</name>
    <dbReference type="NCBI Taxonomy" id="13690"/>
    <lineage>
        <taxon>Bacteria</taxon>
        <taxon>Pseudomonadati</taxon>
        <taxon>Pseudomonadota</taxon>
        <taxon>Alphaproteobacteria</taxon>
        <taxon>Sphingomonadales</taxon>
        <taxon>Sphingomonadaceae</taxon>
        <taxon>Sphingobium</taxon>
    </lineage>
</organism>
<protein>
    <submittedName>
        <fullName evidence="1">Uncharacterized protein</fullName>
    </submittedName>
</protein>
<dbReference type="Proteomes" id="UP001162318">
    <property type="component" value="Unassembled WGS sequence"/>
</dbReference>
<proteinExistence type="predicted"/>
<evidence type="ECO:0000313" key="2">
    <source>
        <dbReference type="Proteomes" id="UP001162318"/>
    </source>
</evidence>
<comment type="caution">
    <text evidence="1">The sequence shown here is derived from an EMBL/GenBank/DDBJ whole genome shotgun (WGS) entry which is preliminary data.</text>
</comment>
<accession>A0AA42X0A1</accession>
<dbReference type="EMBL" id="JAOCKX010000067">
    <property type="protein sequence ID" value="MDH2134725.1"/>
    <property type="molecule type" value="Genomic_DNA"/>
</dbReference>
<sequence length="49" mass="5327">MKQSVQSGSSDLRPANRMIALGKARKLTRASFSGSQPEMILDREYTVGG</sequence>
<dbReference type="AlphaFoldDB" id="A0AA42X0A1"/>
<name>A0AA42X0A1_SPHYA</name>
<dbReference type="RefSeq" id="WP_161731120.1">
    <property type="nucleotide sequence ID" value="NZ_JAAALC010000009.1"/>
</dbReference>
<gene>
    <name evidence="1" type="ORF">N5J77_26680</name>
</gene>